<evidence type="ECO:0000313" key="2">
    <source>
        <dbReference type="EMBL" id="KAK1627809.1"/>
    </source>
</evidence>
<dbReference type="NCBIfam" id="TIGR01640">
    <property type="entry name" value="F_box_assoc_1"/>
    <property type="match status" value="1"/>
</dbReference>
<name>A0AAD8RMH8_LOLMU</name>
<gene>
    <name evidence="2" type="ORF">QYE76_002124</name>
</gene>
<dbReference type="PANTHER" id="PTHR31672">
    <property type="entry name" value="BNACNNG10540D PROTEIN"/>
    <property type="match status" value="1"/>
</dbReference>
<dbReference type="Pfam" id="PF00646">
    <property type="entry name" value="F-box"/>
    <property type="match status" value="1"/>
</dbReference>
<dbReference type="AlphaFoldDB" id="A0AAD8RMH8"/>
<evidence type="ECO:0000259" key="1">
    <source>
        <dbReference type="PROSITE" id="PS50181"/>
    </source>
</evidence>
<sequence>MRAGRLAGLPFYTMGRRRRRRRDDKGCSSREIPSDMLQEILVKLPIKDVLQSCRVSRLWRSVVSDPSFRNLHADTYVAPLGDTESLLVSVRSVPGQMDEASVFNVSSGKAMCSFPIPSHYGLANACNGLLCFAYDRDGSRGSAPAIVCNPATGERLTLPKPPAKDKIRMFALGFSAPTKEYKLFCLSYPPHSDLPEASVKVHVYTLGDARGWRRHSFHSPSRPVDLAAPVLIDGMLYVMTIGWQGTQLPTKLLVVDVSTEMCYTCHLPAYNAYDESLVGIYEVGGRLCFLAHASNPNSRVVHCWVMSPSWRDQHFDHNKLTQWDPLYRFKIGPFYPFRPWIAWFEGDKMFCYITSNTLHNFDLTERSMESVADHGQTVLLDQQLKVPATSPKCKWHIYGGYRPTLFSPLTFALPSSNDDDNGHESRHQFELALLHKFKGRKQRRLKI</sequence>
<dbReference type="Gene3D" id="1.20.1280.50">
    <property type="match status" value="1"/>
</dbReference>
<dbReference type="Proteomes" id="UP001231189">
    <property type="component" value="Unassembled WGS sequence"/>
</dbReference>
<dbReference type="SMART" id="SM00256">
    <property type="entry name" value="FBOX"/>
    <property type="match status" value="1"/>
</dbReference>
<dbReference type="Pfam" id="PF08268">
    <property type="entry name" value="FBA_3"/>
    <property type="match status" value="1"/>
</dbReference>
<dbReference type="InterPro" id="IPR017451">
    <property type="entry name" value="F-box-assoc_interact_dom"/>
</dbReference>
<dbReference type="InterPro" id="IPR036047">
    <property type="entry name" value="F-box-like_dom_sf"/>
</dbReference>
<dbReference type="EMBL" id="JAUUTY010000005">
    <property type="protein sequence ID" value="KAK1627809.1"/>
    <property type="molecule type" value="Genomic_DNA"/>
</dbReference>
<dbReference type="SUPFAM" id="SSF81383">
    <property type="entry name" value="F-box domain"/>
    <property type="match status" value="1"/>
</dbReference>
<feature type="domain" description="F-box" evidence="1">
    <location>
        <begin position="26"/>
        <end position="71"/>
    </location>
</feature>
<organism evidence="2 3">
    <name type="scientific">Lolium multiflorum</name>
    <name type="common">Italian ryegrass</name>
    <name type="synonym">Lolium perenne subsp. multiflorum</name>
    <dbReference type="NCBI Taxonomy" id="4521"/>
    <lineage>
        <taxon>Eukaryota</taxon>
        <taxon>Viridiplantae</taxon>
        <taxon>Streptophyta</taxon>
        <taxon>Embryophyta</taxon>
        <taxon>Tracheophyta</taxon>
        <taxon>Spermatophyta</taxon>
        <taxon>Magnoliopsida</taxon>
        <taxon>Liliopsida</taxon>
        <taxon>Poales</taxon>
        <taxon>Poaceae</taxon>
        <taxon>BOP clade</taxon>
        <taxon>Pooideae</taxon>
        <taxon>Poodae</taxon>
        <taxon>Poeae</taxon>
        <taxon>Poeae Chloroplast Group 2 (Poeae type)</taxon>
        <taxon>Loliodinae</taxon>
        <taxon>Loliinae</taxon>
        <taxon>Lolium</taxon>
    </lineage>
</organism>
<dbReference type="PROSITE" id="PS50181">
    <property type="entry name" value="FBOX"/>
    <property type="match status" value="1"/>
</dbReference>
<accession>A0AAD8RMH8</accession>
<protein>
    <recommendedName>
        <fullName evidence="1">F-box domain-containing protein</fullName>
    </recommendedName>
</protein>
<dbReference type="PANTHER" id="PTHR31672:SF2">
    <property type="entry name" value="F-BOX DOMAIN-CONTAINING PROTEIN"/>
    <property type="match status" value="1"/>
</dbReference>
<dbReference type="InterPro" id="IPR013187">
    <property type="entry name" value="F-box-assoc_dom_typ3"/>
</dbReference>
<dbReference type="InterPro" id="IPR050796">
    <property type="entry name" value="SCF_F-box_component"/>
</dbReference>
<keyword evidence="3" id="KW-1185">Reference proteome</keyword>
<reference evidence="2" key="1">
    <citation type="submission" date="2023-07" db="EMBL/GenBank/DDBJ databases">
        <title>A chromosome-level genome assembly of Lolium multiflorum.</title>
        <authorList>
            <person name="Chen Y."/>
            <person name="Copetti D."/>
            <person name="Kolliker R."/>
            <person name="Studer B."/>
        </authorList>
    </citation>
    <scope>NUCLEOTIDE SEQUENCE</scope>
    <source>
        <strain evidence="2">02402/16</strain>
        <tissue evidence="2">Leaf</tissue>
    </source>
</reference>
<dbReference type="InterPro" id="IPR001810">
    <property type="entry name" value="F-box_dom"/>
</dbReference>
<comment type="caution">
    <text evidence="2">The sequence shown here is derived from an EMBL/GenBank/DDBJ whole genome shotgun (WGS) entry which is preliminary data.</text>
</comment>
<proteinExistence type="predicted"/>
<evidence type="ECO:0000313" key="3">
    <source>
        <dbReference type="Proteomes" id="UP001231189"/>
    </source>
</evidence>